<feature type="signal peptide" evidence="7">
    <location>
        <begin position="1"/>
        <end position="21"/>
    </location>
</feature>
<feature type="transmembrane region" description="Helical" evidence="6">
    <location>
        <begin position="278"/>
        <end position="300"/>
    </location>
</feature>
<evidence type="ECO:0000259" key="8">
    <source>
        <dbReference type="PROSITE" id="PS50038"/>
    </source>
</evidence>
<evidence type="ECO:0000256" key="7">
    <source>
        <dbReference type="SAM" id="SignalP"/>
    </source>
</evidence>
<evidence type="ECO:0000313" key="10">
    <source>
        <dbReference type="Proteomes" id="UP001651158"/>
    </source>
</evidence>
<feature type="transmembrane region" description="Helical" evidence="6">
    <location>
        <begin position="235"/>
        <end position="257"/>
    </location>
</feature>
<keyword evidence="2" id="KW-1015">Disulfide bond</keyword>
<dbReference type="SUPFAM" id="SSF63501">
    <property type="entry name" value="Frizzled cysteine-rich domain"/>
    <property type="match status" value="1"/>
</dbReference>
<organism evidence="9 10">
    <name type="scientific">Taenia crassiceps</name>
    <dbReference type="NCBI Taxonomy" id="6207"/>
    <lineage>
        <taxon>Eukaryota</taxon>
        <taxon>Metazoa</taxon>
        <taxon>Spiralia</taxon>
        <taxon>Lophotrochozoa</taxon>
        <taxon>Platyhelminthes</taxon>
        <taxon>Cestoda</taxon>
        <taxon>Eucestoda</taxon>
        <taxon>Cyclophyllidea</taxon>
        <taxon>Taeniidae</taxon>
        <taxon>Taenia</taxon>
    </lineage>
</organism>
<feature type="transmembrane region" description="Helical" evidence="6">
    <location>
        <begin position="532"/>
        <end position="552"/>
    </location>
</feature>
<feature type="region of interest" description="Disordered" evidence="5">
    <location>
        <begin position="1165"/>
        <end position="1192"/>
    </location>
</feature>
<reference evidence="9 10" key="1">
    <citation type="journal article" date="2022" name="Front. Cell. Infect. Microbiol.">
        <title>The Genomes of Two Strains of Taenia crassiceps the Animal Model for the Study of Human Cysticercosis.</title>
        <authorList>
            <person name="Bobes R.J."/>
            <person name="Estrada K."/>
            <person name="Rios-Valencia D.G."/>
            <person name="Calderon-Gallegos A."/>
            <person name="de la Torre P."/>
            <person name="Carrero J.C."/>
            <person name="Sanchez-Flores A."/>
            <person name="Laclette J.P."/>
        </authorList>
    </citation>
    <scope>NUCLEOTIDE SEQUENCE [LARGE SCALE GENOMIC DNA]</scope>
    <source>
        <strain evidence="9">WFUcys</strain>
    </source>
</reference>
<feature type="region of interest" description="Disordered" evidence="5">
    <location>
        <begin position="1039"/>
        <end position="1061"/>
    </location>
</feature>
<comment type="caution">
    <text evidence="9">The sequence shown here is derived from an EMBL/GenBank/DDBJ whole genome shotgun (WGS) entry which is preliminary data.</text>
</comment>
<dbReference type="Gene3D" id="1.20.1070.10">
    <property type="entry name" value="Rhodopsin 7-helix transmembrane proteins"/>
    <property type="match status" value="2"/>
</dbReference>
<evidence type="ECO:0000256" key="6">
    <source>
        <dbReference type="SAM" id="Phobius"/>
    </source>
</evidence>
<dbReference type="PANTHER" id="PTHR11309:SF35">
    <property type="entry name" value="PROTEIN SMOOTHENED"/>
    <property type="match status" value="1"/>
</dbReference>
<keyword evidence="6" id="KW-0812">Transmembrane</keyword>
<keyword evidence="1" id="KW-0217">Developmental protein</keyword>
<dbReference type="Gene3D" id="1.10.2000.10">
    <property type="entry name" value="Frizzled cysteine-rich domain"/>
    <property type="match status" value="1"/>
</dbReference>
<dbReference type="SMART" id="SM00063">
    <property type="entry name" value="FRI"/>
    <property type="match status" value="1"/>
</dbReference>
<keyword evidence="6" id="KW-0472">Membrane</keyword>
<dbReference type="Pfam" id="PF01534">
    <property type="entry name" value="Frizzled"/>
    <property type="match status" value="2"/>
</dbReference>
<feature type="region of interest" description="Disordered" evidence="5">
    <location>
        <begin position="1420"/>
        <end position="1544"/>
    </location>
</feature>
<evidence type="ECO:0000256" key="3">
    <source>
        <dbReference type="ARBA" id="ARBA00023170"/>
    </source>
</evidence>
<evidence type="ECO:0000256" key="5">
    <source>
        <dbReference type="SAM" id="MobiDB-lite"/>
    </source>
</evidence>
<sequence>MRFSSLFFNILLLLMLLRVFSFPHAVIYALDTNRWFHNQDNCTVTVPGRCKPIDSQLKQSCLGTPLPYDFTSDGPIIDDVSHPDLQTWAALKAIPMCWVKLQIFLCTVYVPECRRVEASSPTTAMAEYSQIVLPERGMCLAVRKACPPLFSGHGIGGRSLLGDSVPRFLQCDIYAPVCRQNKLRPKIFDANKAQCQPPLMSTTNSRNWIKGIATCAFPCRSPVYRPEHYTLARNLIFAAAITGILVNVCVLCTLRLIRSSGARETTLPMSTIRASCRRLPHTALTIIHLAFLVGCLGLLMPHLPGVDDAVACRADGSVRVGEPQTQTGSPILCVICFMLVYVPMLAVALWSNVLDYSLFAAFHTAASRITDTDCIGSAAIGSTPTLHRRRLGGGVWRLRRWRYKHPSLLLPPDSCELPKRRLRGGANGGGVNEAMEGSVSPASPATIGAAKKRLSAIEMEEKVPQQRQPCSRNTSWKLAEGDCAEHRSLPLVCRLLYPATPIGCPLTNHMEVEGGDVVVGQRATFNSMGSQITCIHIAAFAVPVVFALISLTASVIDGEPLSGLCMVGIRTLWAYCAMVVAPLVLCLFLKVTYLSRAMRSMWQLRGYLVVASYAPVDREMAHRLTMCFRAYVIYILTLTALLAFSAGVHAYAYVEEPKWLETQRLFLFCQLRHRLMGLDGVAASSGCRTPFTTGICLFDSSSSNSLNTTTTPATSTTTSGLRVRREDNHVASSSASISSEEDTDASASGRPFTGPILLNLFTYLMSNLVFASMCLLDTSVKHIWFSLLRRVISFLTTCPTKTTASKPSSASQVVVVNKSTNFHLPPTFSWWDPGIFFHDYELVSVEEAKATADNGSVAVAGGHGMVATRAVATSDVSCGCNRRYSSSTNDESWVMSSVGATNAASIFRGAGGNTSSVVSSNAAATTAVAVAAAKPIHKSNSLTSSQSLFTAHHGHKSRSSARGALFNPFSSIQREEEVAATLEHNLARPIRRSRYRRMWSSKGLGRRRLLSRSYSTLGLAGGNGGGERRSLNSLLLHRAASSPTNSSNGKRVCGAGPGGRSQQNLSIESLSRLYAAAAAMELEKSRKIVDGGSQIFGHAPRGSMAASWTRRGGTTSRLSLASSSGAESYNSFQLLAEQAGATWRELWRTRLLLIDALHWAQSAAAASATENHSPPPPLPPPLPPQSSDQQQQQLIATTSMMMAYLMGQQQQQPMGAEACCGGGGERTPDSVMMAALMAATAAAQAAMQQSGLPQHTAGAGLLPPIPTLPNAPLKQMPRFEIPMAAAAYPTPKACQADLLADHHPRLINTASTTGATIRGVRQDVVCHLDASASAGFSSPPRLLHPVMQQQRSPWSLLHQPPPQPLSASGGGGGIWSASTTSPGLTHFSLPVVPSYAFVPPPPPHMIPSPAIANTNASPELGNCVEGIEDDGDDDEEEGSDAFDSEDEVMSTSGEETTEAMGAAERRRLHRGEAEASVADEYWDAFPTPEGQPSCATAPPPPPDVDADDVSSVSQSASQVVVATVHGETEGADVNATGEKSNPKS</sequence>
<dbReference type="InterPro" id="IPR015526">
    <property type="entry name" value="Frizzled/SFRP"/>
</dbReference>
<feature type="transmembrane region" description="Helical" evidence="6">
    <location>
        <begin position="572"/>
        <end position="593"/>
    </location>
</feature>
<feature type="chain" id="PRO_5047365319" description="FZ domain-containing protein" evidence="7">
    <location>
        <begin position="22"/>
        <end position="1544"/>
    </location>
</feature>
<keyword evidence="6" id="KW-1133">Transmembrane helix</keyword>
<feature type="compositionally biased region" description="Pro residues" evidence="5">
    <location>
        <begin position="1173"/>
        <end position="1184"/>
    </location>
</feature>
<dbReference type="InterPro" id="IPR020067">
    <property type="entry name" value="Frizzled_dom"/>
</dbReference>
<dbReference type="PROSITE" id="PS50038">
    <property type="entry name" value="FZ"/>
    <property type="match status" value="1"/>
</dbReference>
<dbReference type="PANTHER" id="PTHR11309">
    <property type="entry name" value="FRIZZLED"/>
    <property type="match status" value="1"/>
</dbReference>
<feature type="transmembrane region" description="Helical" evidence="6">
    <location>
        <begin position="631"/>
        <end position="654"/>
    </location>
</feature>
<dbReference type="EMBL" id="JAKROA010000007">
    <property type="protein sequence ID" value="KAL5105685.1"/>
    <property type="molecule type" value="Genomic_DNA"/>
</dbReference>
<comment type="caution">
    <text evidence="4">Lacks conserved residue(s) required for the propagation of feature annotation.</text>
</comment>
<feature type="domain" description="FZ" evidence="8">
    <location>
        <begin position="45"/>
        <end position="181"/>
    </location>
</feature>
<protein>
    <recommendedName>
        <fullName evidence="8">FZ domain-containing protein</fullName>
    </recommendedName>
</protein>
<keyword evidence="3" id="KW-0675">Receptor</keyword>
<proteinExistence type="predicted"/>
<gene>
    <name evidence="9" type="ORF">TcWFU_002066</name>
</gene>
<feature type="compositionally biased region" description="Acidic residues" evidence="5">
    <location>
        <begin position="1426"/>
        <end position="1448"/>
    </location>
</feature>
<evidence type="ECO:0000256" key="4">
    <source>
        <dbReference type="PROSITE-ProRule" id="PRU00090"/>
    </source>
</evidence>
<keyword evidence="10" id="KW-1185">Reference proteome</keyword>
<dbReference type="InterPro" id="IPR000539">
    <property type="entry name" value="Frizzled/Smoothened_7TM"/>
</dbReference>
<evidence type="ECO:0000313" key="9">
    <source>
        <dbReference type="EMBL" id="KAL5105685.1"/>
    </source>
</evidence>
<feature type="compositionally biased region" description="Low complexity" evidence="5">
    <location>
        <begin position="1509"/>
        <end position="1524"/>
    </location>
</feature>
<dbReference type="Proteomes" id="UP001651158">
    <property type="component" value="Unassembled WGS sequence"/>
</dbReference>
<name>A0ABR4Q8E8_9CEST</name>
<dbReference type="InterPro" id="IPR036790">
    <property type="entry name" value="Frizzled_dom_sf"/>
</dbReference>
<keyword evidence="7" id="KW-0732">Signal</keyword>
<feature type="compositionally biased region" description="Low complexity" evidence="5">
    <location>
        <begin position="1449"/>
        <end position="1462"/>
    </location>
</feature>
<feature type="transmembrane region" description="Helical" evidence="6">
    <location>
        <begin position="329"/>
        <end position="350"/>
    </location>
</feature>
<evidence type="ECO:0000256" key="1">
    <source>
        <dbReference type="ARBA" id="ARBA00022473"/>
    </source>
</evidence>
<evidence type="ECO:0000256" key="2">
    <source>
        <dbReference type="ARBA" id="ARBA00023157"/>
    </source>
</evidence>
<feature type="region of interest" description="Disordered" evidence="5">
    <location>
        <begin position="728"/>
        <end position="748"/>
    </location>
</feature>
<accession>A0ABR4Q8E8</accession>
<dbReference type="SMART" id="SM01330">
    <property type="entry name" value="Frizzled"/>
    <property type="match status" value="1"/>
</dbReference>